<feature type="transmembrane region" description="Helical" evidence="5">
    <location>
        <begin position="114"/>
        <end position="134"/>
    </location>
</feature>
<organism evidence="7 8">
    <name type="scientific">Novosphingobium barchaimii LL02</name>
    <dbReference type="NCBI Taxonomy" id="1114963"/>
    <lineage>
        <taxon>Bacteria</taxon>
        <taxon>Pseudomonadati</taxon>
        <taxon>Pseudomonadota</taxon>
        <taxon>Alphaproteobacteria</taxon>
        <taxon>Sphingomonadales</taxon>
        <taxon>Sphingomonadaceae</taxon>
        <taxon>Novosphingobium</taxon>
    </lineage>
</organism>
<feature type="transmembrane region" description="Helical" evidence="5">
    <location>
        <begin position="221"/>
        <end position="245"/>
    </location>
</feature>
<feature type="transmembrane region" description="Helical" evidence="5">
    <location>
        <begin position="188"/>
        <end position="209"/>
    </location>
</feature>
<dbReference type="Pfam" id="PF00916">
    <property type="entry name" value="Sulfate_transp"/>
    <property type="match status" value="1"/>
</dbReference>
<dbReference type="InterPro" id="IPR011547">
    <property type="entry name" value="SLC26A/SulP_dom"/>
</dbReference>
<keyword evidence="8" id="KW-1185">Reference proteome</keyword>
<evidence type="ECO:0000256" key="1">
    <source>
        <dbReference type="ARBA" id="ARBA00004141"/>
    </source>
</evidence>
<accession>A0A0J7XXK7</accession>
<dbReference type="CDD" id="cd07042">
    <property type="entry name" value="STAS_SulP_like_sulfate_transporter"/>
    <property type="match status" value="1"/>
</dbReference>
<evidence type="ECO:0000256" key="3">
    <source>
        <dbReference type="ARBA" id="ARBA00022989"/>
    </source>
</evidence>
<feature type="transmembrane region" description="Helical" evidence="5">
    <location>
        <begin position="65"/>
        <end position="81"/>
    </location>
</feature>
<dbReference type="Proteomes" id="UP000052268">
    <property type="component" value="Unassembled WGS sequence"/>
</dbReference>
<feature type="transmembrane region" description="Helical" evidence="5">
    <location>
        <begin position="265"/>
        <end position="289"/>
    </location>
</feature>
<evidence type="ECO:0000313" key="7">
    <source>
        <dbReference type="EMBL" id="KMS56406.1"/>
    </source>
</evidence>
<evidence type="ECO:0000256" key="4">
    <source>
        <dbReference type="ARBA" id="ARBA00023136"/>
    </source>
</evidence>
<evidence type="ECO:0000259" key="6">
    <source>
        <dbReference type="PROSITE" id="PS50801"/>
    </source>
</evidence>
<dbReference type="PROSITE" id="PS50801">
    <property type="entry name" value="STAS"/>
    <property type="match status" value="1"/>
</dbReference>
<evidence type="ECO:0000313" key="8">
    <source>
        <dbReference type="Proteomes" id="UP000052268"/>
    </source>
</evidence>
<dbReference type="InterPro" id="IPR036513">
    <property type="entry name" value="STAS_dom_sf"/>
</dbReference>
<feature type="transmembrane region" description="Helical" evidence="5">
    <location>
        <begin position="396"/>
        <end position="424"/>
    </location>
</feature>
<feature type="transmembrane region" description="Helical" evidence="5">
    <location>
        <begin position="301"/>
        <end position="326"/>
    </location>
</feature>
<dbReference type="InterPro" id="IPR002645">
    <property type="entry name" value="STAS_dom"/>
</dbReference>
<feature type="transmembrane region" description="Helical" evidence="5">
    <location>
        <begin position="365"/>
        <end position="384"/>
    </location>
</feature>
<dbReference type="GO" id="GO:0016020">
    <property type="term" value="C:membrane"/>
    <property type="evidence" value="ECO:0007669"/>
    <property type="project" value="UniProtKB-SubCell"/>
</dbReference>
<feature type="transmembrane region" description="Helical" evidence="5">
    <location>
        <begin position="88"/>
        <end position="108"/>
    </location>
</feature>
<sequence>MPSGVRRWAFLRDAREYHTKFCSQLANSGLEEAMRRGDMIAGLSVAGLMLPEAVAYAGIAGLPPQRAVMAAIAGCLIYALIGRSRFAIVSPTSSSAAILAATLAVFPGSAAQKAVIATVAVALVGLFFLIAAGGRLGSLTGFVSRPVLRGFAFGLAITIILRQLPLIVGVPEEGSSIAAIAVNLIHTIPHWHVPSLITGGLALGALFLFRRWPSIPGAFCVLAGSILASTALSLCGQGVAVVGTIDTALQWPHWPGLRFRSLSQLAQLILPLVLILFAESWGTIRALALRHGDTVEPDRELLSLGLANVGAALVQGMPVGAGFSAGSAAEAAGAQSRWTAILASCSLAIIILVAAPAIASLPKPVLAAVVIAALSHALSLAPLVRLWRLDRDQYVALAAAMGVMAFGVLDGMLLAIALSIAALLHRLAAPHIVYLGQLGASHDYVDWSRHPGARPVPNMLIARPVVPIFFANADRVLAAVAKSAATASRVTMLVLSLEESPDMDSTALEALIDFDTAMAKRGVAVVYARLHDQLRDLLVKSGAGEIAERSHFSVDDAVNAALAASLGSGPP</sequence>
<feature type="transmembrane region" description="Helical" evidence="5">
    <location>
        <begin position="40"/>
        <end position="59"/>
    </location>
</feature>
<reference evidence="7 8" key="1">
    <citation type="journal article" date="2015" name="G3 (Bethesda)">
        <title>Insights into Ongoing Evolution of the Hexachlorocyclohexane Catabolic Pathway from Comparative Genomics of Ten Sphingomonadaceae Strains.</title>
        <authorList>
            <person name="Pearce S.L."/>
            <person name="Oakeshott J.G."/>
            <person name="Pandey G."/>
        </authorList>
    </citation>
    <scope>NUCLEOTIDE SEQUENCE [LARGE SCALE GENOMIC DNA]</scope>
    <source>
        <strain evidence="7 8">LL02</strain>
    </source>
</reference>
<dbReference type="PANTHER" id="PTHR11814">
    <property type="entry name" value="SULFATE TRANSPORTER"/>
    <property type="match status" value="1"/>
</dbReference>
<keyword evidence="3 5" id="KW-1133">Transmembrane helix</keyword>
<dbReference type="GO" id="GO:0055085">
    <property type="term" value="P:transmembrane transport"/>
    <property type="evidence" value="ECO:0007669"/>
    <property type="project" value="InterPro"/>
</dbReference>
<gene>
    <name evidence="7" type="ORF">V474_15875</name>
</gene>
<dbReference type="AlphaFoldDB" id="A0A0J7XXK7"/>
<protein>
    <submittedName>
        <fullName evidence="7">Membrane protein</fullName>
    </submittedName>
</protein>
<name>A0A0J7XXK7_9SPHN</name>
<feature type="domain" description="STAS" evidence="6">
    <location>
        <begin position="449"/>
        <end position="565"/>
    </location>
</feature>
<keyword evidence="2 5" id="KW-0812">Transmembrane</keyword>
<dbReference type="Gene3D" id="3.30.750.24">
    <property type="entry name" value="STAS domain"/>
    <property type="match status" value="1"/>
</dbReference>
<evidence type="ECO:0000256" key="2">
    <source>
        <dbReference type="ARBA" id="ARBA00022692"/>
    </source>
</evidence>
<keyword evidence="4 5" id="KW-0472">Membrane</keyword>
<dbReference type="InterPro" id="IPR001902">
    <property type="entry name" value="SLC26A/SulP_fam"/>
</dbReference>
<dbReference type="SUPFAM" id="SSF52091">
    <property type="entry name" value="SpoIIaa-like"/>
    <property type="match status" value="1"/>
</dbReference>
<proteinExistence type="predicted"/>
<dbReference type="PATRIC" id="fig|1114963.3.peg.2006"/>
<comment type="subcellular location">
    <subcellularLocation>
        <location evidence="1">Membrane</location>
        <topology evidence="1">Multi-pass membrane protein</topology>
    </subcellularLocation>
</comment>
<feature type="transmembrane region" description="Helical" evidence="5">
    <location>
        <begin position="146"/>
        <end position="168"/>
    </location>
</feature>
<dbReference type="EMBL" id="JACU01000004">
    <property type="protein sequence ID" value="KMS56406.1"/>
    <property type="molecule type" value="Genomic_DNA"/>
</dbReference>
<evidence type="ECO:0000256" key="5">
    <source>
        <dbReference type="SAM" id="Phobius"/>
    </source>
</evidence>
<dbReference type="Pfam" id="PF01740">
    <property type="entry name" value="STAS"/>
    <property type="match status" value="1"/>
</dbReference>
<feature type="transmembrane region" description="Helical" evidence="5">
    <location>
        <begin position="338"/>
        <end position="358"/>
    </location>
</feature>
<comment type="caution">
    <text evidence="7">The sequence shown here is derived from an EMBL/GenBank/DDBJ whole genome shotgun (WGS) entry which is preliminary data.</text>
</comment>